<dbReference type="Proteomes" id="UP000199207">
    <property type="component" value="Unassembled WGS sequence"/>
</dbReference>
<organism evidence="1 2">
    <name type="scientific">Streptomyces aidingensis</name>
    <dbReference type="NCBI Taxonomy" id="910347"/>
    <lineage>
        <taxon>Bacteria</taxon>
        <taxon>Bacillati</taxon>
        <taxon>Actinomycetota</taxon>
        <taxon>Actinomycetes</taxon>
        <taxon>Kitasatosporales</taxon>
        <taxon>Streptomycetaceae</taxon>
        <taxon>Streptomyces</taxon>
    </lineage>
</organism>
<accession>A0A1I1TB00</accession>
<evidence type="ECO:0000313" key="1">
    <source>
        <dbReference type="EMBL" id="SFD55766.1"/>
    </source>
</evidence>
<proteinExistence type="predicted"/>
<sequence>MTAPAMTLGVPAEPGRPVTGMCRLWCGGTAVPVWWAGHVRFGAAAAGLWACRPCLEPLARMVRAAADAEERARRLAP</sequence>
<evidence type="ECO:0000313" key="2">
    <source>
        <dbReference type="Proteomes" id="UP000199207"/>
    </source>
</evidence>
<dbReference type="STRING" id="910347.SAMN05421773_11922"/>
<reference evidence="1 2" key="1">
    <citation type="submission" date="2016-10" db="EMBL/GenBank/DDBJ databases">
        <authorList>
            <person name="de Groot N.N."/>
        </authorList>
    </citation>
    <scope>NUCLEOTIDE SEQUENCE [LARGE SCALE GENOMIC DNA]</scope>
    <source>
        <strain evidence="1 2">CGMCC 4.5739</strain>
    </source>
</reference>
<gene>
    <name evidence="1" type="ORF">SAMN05421773_11922</name>
</gene>
<protein>
    <submittedName>
        <fullName evidence="1">Uncharacterized protein</fullName>
    </submittedName>
</protein>
<name>A0A1I1TB00_9ACTN</name>
<keyword evidence="2" id="KW-1185">Reference proteome</keyword>
<dbReference type="AlphaFoldDB" id="A0A1I1TB00"/>
<dbReference type="EMBL" id="FOLM01000019">
    <property type="protein sequence ID" value="SFD55766.1"/>
    <property type="molecule type" value="Genomic_DNA"/>
</dbReference>